<comment type="caution">
    <text evidence="1">The sequence shown here is derived from an EMBL/GenBank/DDBJ whole genome shotgun (WGS) entry which is preliminary data.</text>
</comment>
<reference evidence="2" key="1">
    <citation type="journal article" date="2023" name="G3 (Bethesda)">
        <title>Genome assembly and association tests identify interacting loci associated with vigor, precocity, and sex in interspecific pistachio rootstocks.</title>
        <authorList>
            <person name="Palmer W."/>
            <person name="Jacygrad E."/>
            <person name="Sagayaradj S."/>
            <person name="Cavanaugh K."/>
            <person name="Han R."/>
            <person name="Bertier L."/>
            <person name="Beede B."/>
            <person name="Kafkas S."/>
            <person name="Golino D."/>
            <person name="Preece J."/>
            <person name="Michelmore R."/>
        </authorList>
    </citation>
    <scope>NUCLEOTIDE SEQUENCE [LARGE SCALE GENOMIC DNA]</scope>
</reference>
<keyword evidence="2" id="KW-1185">Reference proteome</keyword>
<evidence type="ECO:0000313" key="1">
    <source>
        <dbReference type="EMBL" id="KAJ0081246.1"/>
    </source>
</evidence>
<name>A0ACC1A484_9ROSI</name>
<gene>
    <name evidence="1" type="ORF">Patl1_10592</name>
</gene>
<dbReference type="EMBL" id="CM047908">
    <property type="protein sequence ID" value="KAJ0081246.1"/>
    <property type="molecule type" value="Genomic_DNA"/>
</dbReference>
<dbReference type="Proteomes" id="UP001164250">
    <property type="component" value="Chromosome 12"/>
</dbReference>
<sequence length="362" mass="41315">MGKLNDLEKKRFVATTECSTDERNTIKPENLTLHSFWGLYVVYGAISVICFMLFIIRLVNNFRCRQGMYNDNTTPSNRGVWETVINLAKYFNSGKETNYTPERAPDFAQAQDAVSLCKFHITECAMDHKLLISSFIILCRRVELEAADGYKLINIGAIIDNANSRIKKEQRVAMQIAVRNSNTVLKNYNLSLHCRHPDRDLLKVVTAGLIADKRTASQEPPITTPLMETRWPFLKNMYKKSWRNYFKHNLGFLSCFSHHSPMTIHLFREAKKMGLVGTDSVWIITETITSLLDSFNTSVISSMEGAVGIKTYFSEDTTSHKYFKAQFKTKFRSENPEEDRSDPGIYTLKAYDSIKIVAPGPG</sequence>
<protein>
    <submittedName>
        <fullName evidence="1">Uncharacterized protein</fullName>
    </submittedName>
</protein>
<evidence type="ECO:0000313" key="2">
    <source>
        <dbReference type="Proteomes" id="UP001164250"/>
    </source>
</evidence>
<organism evidence="1 2">
    <name type="scientific">Pistacia atlantica</name>
    <dbReference type="NCBI Taxonomy" id="434234"/>
    <lineage>
        <taxon>Eukaryota</taxon>
        <taxon>Viridiplantae</taxon>
        <taxon>Streptophyta</taxon>
        <taxon>Embryophyta</taxon>
        <taxon>Tracheophyta</taxon>
        <taxon>Spermatophyta</taxon>
        <taxon>Magnoliopsida</taxon>
        <taxon>eudicotyledons</taxon>
        <taxon>Gunneridae</taxon>
        <taxon>Pentapetalae</taxon>
        <taxon>rosids</taxon>
        <taxon>malvids</taxon>
        <taxon>Sapindales</taxon>
        <taxon>Anacardiaceae</taxon>
        <taxon>Pistacia</taxon>
    </lineage>
</organism>
<proteinExistence type="predicted"/>
<accession>A0ACC1A484</accession>